<dbReference type="EMBL" id="KI912111">
    <property type="protein sequence ID" value="ETS82663.1"/>
    <property type="molecule type" value="Genomic_DNA"/>
</dbReference>
<dbReference type="SMART" id="SM00656">
    <property type="entry name" value="Amb_all"/>
    <property type="match status" value="1"/>
</dbReference>
<dbReference type="AlphaFoldDB" id="W3X968"/>
<organism evidence="10 11">
    <name type="scientific">Pestalotiopsis fici (strain W106-1 / CGMCC3.15140)</name>
    <dbReference type="NCBI Taxonomy" id="1229662"/>
    <lineage>
        <taxon>Eukaryota</taxon>
        <taxon>Fungi</taxon>
        <taxon>Dikarya</taxon>
        <taxon>Ascomycota</taxon>
        <taxon>Pezizomycotina</taxon>
        <taxon>Sordariomycetes</taxon>
        <taxon>Xylariomycetidae</taxon>
        <taxon>Amphisphaeriales</taxon>
        <taxon>Sporocadaceae</taxon>
        <taxon>Pestalotiopsis</taxon>
    </lineage>
</organism>
<dbReference type="GO" id="GO:0030570">
    <property type="term" value="F:pectate lyase activity"/>
    <property type="evidence" value="ECO:0007669"/>
    <property type="project" value="InterPro"/>
</dbReference>
<comment type="similarity">
    <text evidence="2">Belongs to the polysaccharide lyase 1 family.</text>
</comment>
<dbReference type="KEGG" id="pfy:PFICI_04539"/>
<dbReference type="eggNOG" id="ENOG502QXM6">
    <property type="taxonomic scope" value="Eukaryota"/>
</dbReference>
<dbReference type="InParanoid" id="W3X968"/>
<evidence type="ECO:0000256" key="7">
    <source>
        <dbReference type="ARBA" id="ARBA00039082"/>
    </source>
</evidence>
<evidence type="ECO:0000313" key="10">
    <source>
        <dbReference type="EMBL" id="ETS82663.1"/>
    </source>
</evidence>
<reference evidence="11" key="1">
    <citation type="journal article" date="2015" name="BMC Genomics">
        <title>Genomic and transcriptomic analysis of the endophytic fungus Pestalotiopsis fici reveals its lifestyle and high potential for synthesis of natural products.</title>
        <authorList>
            <person name="Wang X."/>
            <person name="Zhang X."/>
            <person name="Liu L."/>
            <person name="Xiang M."/>
            <person name="Wang W."/>
            <person name="Sun X."/>
            <person name="Che Y."/>
            <person name="Guo L."/>
            <person name="Liu G."/>
            <person name="Guo L."/>
            <person name="Wang C."/>
            <person name="Yin W.B."/>
            <person name="Stadler M."/>
            <person name="Zhang X."/>
            <person name="Liu X."/>
        </authorList>
    </citation>
    <scope>NUCLEOTIDE SEQUENCE [LARGE SCALE GENOMIC DNA]</scope>
    <source>
        <strain evidence="11">W106-1 / CGMCC3.15140</strain>
    </source>
</reference>
<dbReference type="InterPro" id="IPR002022">
    <property type="entry name" value="Pec_lyase"/>
</dbReference>
<comment type="catalytic activity">
    <reaction evidence="6">
        <text>Eliminative cleavage of (1-&gt;4)-alpha-D-galacturonan methyl ester to give oligosaccharides with 4-deoxy-6-O-methyl-alpha-D-galact-4-enuronosyl groups at their non-reducing ends.</text>
        <dbReference type="EC" id="4.2.2.10"/>
    </reaction>
</comment>
<dbReference type="RefSeq" id="XP_007831311.1">
    <property type="nucleotide sequence ID" value="XM_007833120.1"/>
</dbReference>
<dbReference type="PANTHER" id="PTHR31683">
    <property type="entry name" value="PECTATE LYASE 18-RELATED"/>
    <property type="match status" value="1"/>
</dbReference>
<evidence type="ECO:0000256" key="2">
    <source>
        <dbReference type="ARBA" id="ARBA00010980"/>
    </source>
</evidence>
<keyword evidence="4 8" id="KW-0732">Signal</keyword>
<dbReference type="EC" id="4.2.2.10" evidence="7"/>
<dbReference type="OrthoDB" id="1637350at2759"/>
<dbReference type="GO" id="GO:0005576">
    <property type="term" value="C:extracellular region"/>
    <property type="evidence" value="ECO:0007669"/>
    <property type="project" value="UniProtKB-SubCell"/>
</dbReference>
<dbReference type="GeneID" id="19269552"/>
<dbReference type="InterPro" id="IPR045032">
    <property type="entry name" value="PEL"/>
</dbReference>
<gene>
    <name evidence="10" type="ORF">PFICI_04539</name>
</gene>
<name>W3X968_PESFW</name>
<evidence type="ECO:0000256" key="1">
    <source>
        <dbReference type="ARBA" id="ARBA00004613"/>
    </source>
</evidence>
<dbReference type="GO" id="GO:0000272">
    <property type="term" value="P:polysaccharide catabolic process"/>
    <property type="evidence" value="ECO:0007669"/>
    <property type="project" value="UniProtKB-KW"/>
</dbReference>
<feature type="signal peptide" evidence="8">
    <location>
        <begin position="1"/>
        <end position="21"/>
    </location>
</feature>
<dbReference type="SUPFAM" id="SSF51126">
    <property type="entry name" value="Pectin lyase-like"/>
    <property type="match status" value="1"/>
</dbReference>
<accession>W3X968</accession>
<dbReference type="GO" id="GO:0047490">
    <property type="term" value="F:pectin lyase activity"/>
    <property type="evidence" value="ECO:0007669"/>
    <property type="project" value="UniProtKB-EC"/>
</dbReference>
<evidence type="ECO:0000256" key="5">
    <source>
        <dbReference type="ARBA" id="ARBA00023239"/>
    </source>
</evidence>
<keyword evidence="3" id="KW-0964">Secreted</keyword>
<dbReference type="InterPro" id="IPR011050">
    <property type="entry name" value="Pectin_lyase_fold/virulence"/>
</dbReference>
<dbReference type="Proteomes" id="UP000030651">
    <property type="component" value="Unassembled WGS sequence"/>
</dbReference>
<keyword evidence="5 10" id="KW-0456">Lyase</keyword>
<evidence type="ECO:0000256" key="4">
    <source>
        <dbReference type="ARBA" id="ARBA00022729"/>
    </source>
</evidence>
<evidence type="ECO:0000256" key="3">
    <source>
        <dbReference type="ARBA" id="ARBA00022525"/>
    </source>
</evidence>
<evidence type="ECO:0000256" key="8">
    <source>
        <dbReference type="SAM" id="SignalP"/>
    </source>
</evidence>
<evidence type="ECO:0000313" key="11">
    <source>
        <dbReference type="Proteomes" id="UP000030651"/>
    </source>
</evidence>
<dbReference type="InterPro" id="IPR012334">
    <property type="entry name" value="Pectin_lyas_fold"/>
</dbReference>
<feature type="domain" description="Pectate lyase" evidence="9">
    <location>
        <begin position="96"/>
        <end position="314"/>
    </location>
</feature>
<evidence type="ECO:0000256" key="6">
    <source>
        <dbReference type="ARBA" id="ARBA00036818"/>
    </source>
</evidence>
<feature type="chain" id="PRO_5004835920" description="pectin lyase" evidence="8">
    <location>
        <begin position="22"/>
        <end position="392"/>
    </location>
</feature>
<dbReference type="Gene3D" id="2.160.20.10">
    <property type="entry name" value="Single-stranded right-handed beta-helix, Pectin lyase-like"/>
    <property type="match status" value="1"/>
</dbReference>
<sequence length="392" mass="40722">MKAYHSLAILALVAFQRHATAIPVEGASSIKRAISSVVSGTPMGFASAATGGGDVDPVYPSTIDELKDYLESSDPQVIVISGEYDFVGSEGTSSYTACNAYSCTPSNGGQALLDTVSGCGTTATYTVTIDTAGFRGINVQSNKTLVGKNGATLNGKGLRLVNVDNIIIQNIAITNLNPQYVWGGDAFVLAGTSNIWIDHVTTSLTGRQHYSFGYDASTSTTISNSFLNGQTTNSATCDGHTVRVSIFALLYFANVYPATGNYVYYTSGRTPALSGTTLFHAINNVWSSNSGHALEGTTSTGYGLYEGNYIVEIPTVLDSSFAGQLFTSNAGDVSKCAAYLGRNCVPNTLSNSGAFSSSDTGFLSMFSGKTVPASASVSSIQSTVPSSAGNTL</sequence>
<dbReference type="HOGENOM" id="CLU_021980_0_1_1"/>
<keyword evidence="11" id="KW-1185">Reference proteome</keyword>
<dbReference type="PANTHER" id="PTHR31683:SF16">
    <property type="entry name" value="PECTIN LYASE A-RELATED"/>
    <property type="match status" value="1"/>
</dbReference>
<proteinExistence type="inferred from homology"/>
<comment type="subcellular location">
    <subcellularLocation>
        <location evidence="1">Secreted</location>
    </subcellularLocation>
</comment>
<evidence type="ECO:0000259" key="9">
    <source>
        <dbReference type="SMART" id="SM00656"/>
    </source>
</evidence>
<protein>
    <recommendedName>
        <fullName evidence="7">pectin lyase</fullName>
        <ecNumber evidence="7">4.2.2.10</ecNumber>
    </recommendedName>
</protein>